<evidence type="ECO:0000256" key="1">
    <source>
        <dbReference type="SAM" id="MobiDB-lite"/>
    </source>
</evidence>
<dbReference type="AlphaFoldDB" id="A0AAD9LZP0"/>
<evidence type="ECO:0000313" key="3">
    <source>
        <dbReference type="EMBL" id="KAK2026894.1"/>
    </source>
</evidence>
<accession>A0AAD9LZP0</accession>
<dbReference type="EMBL" id="MU842905">
    <property type="protein sequence ID" value="KAK2026894.1"/>
    <property type="molecule type" value="Genomic_DNA"/>
</dbReference>
<feature type="transmembrane region" description="Helical" evidence="2">
    <location>
        <begin position="100"/>
        <end position="117"/>
    </location>
</feature>
<reference evidence="3" key="1">
    <citation type="submission" date="2021-06" db="EMBL/GenBank/DDBJ databases">
        <title>Comparative genomics, transcriptomics and evolutionary studies reveal genomic signatures of adaptation to plant cell wall in hemibiotrophic fungi.</title>
        <authorList>
            <consortium name="DOE Joint Genome Institute"/>
            <person name="Baroncelli R."/>
            <person name="Diaz J.F."/>
            <person name="Benocci T."/>
            <person name="Peng M."/>
            <person name="Battaglia E."/>
            <person name="Haridas S."/>
            <person name="Andreopoulos W."/>
            <person name="Labutti K."/>
            <person name="Pangilinan J."/>
            <person name="Floch G.L."/>
            <person name="Makela M.R."/>
            <person name="Henrissat B."/>
            <person name="Grigoriev I.V."/>
            <person name="Crouch J.A."/>
            <person name="De Vries R.P."/>
            <person name="Sukno S.A."/>
            <person name="Thon M.R."/>
        </authorList>
    </citation>
    <scope>NUCLEOTIDE SEQUENCE</scope>
    <source>
        <strain evidence="3">MAFF235873</strain>
    </source>
</reference>
<protein>
    <submittedName>
        <fullName evidence="3">Uncharacterized protein</fullName>
    </submittedName>
</protein>
<comment type="caution">
    <text evidence="3">The sequence shown here is derived from an EMBL/GenBank/DDBJ whole genome shotgun (WGS) entry which is preliminary data.</text>
</comment>
<evidence type="ECO:0000313" key="4">
    <source>
        <dbReference type="Proteomes" id="UP001232148"/>
    </source>
</evidence>
<gene>
    <name evidence="3" type="ORF">LX32DRAFT_462429</name>
</gene>
<evidence type="ECO:0000256" key="2">
    <source>
        <dbReference type="SAM" id="Phobius"/>
    </source>
</evidence>
<feature type="region of interest" description="Disordered" evidence="1">
    <location>
        <begin position="54"/>
        <end position="78"/>
    </location>
</feature>
<name>A0AAD9LZP0_9PEZI</name>
<proteinExistence type="predicted"/>
<feature type="compositionally biased region" description="Polar residues" evidence="1">
    <location>
        <begin position="60"/>
        <end position="75"/>
    </location>
</feature>
<keyword evidence="2" id="KW-0812">Transmembrane</keyword>
<keyword evidence="2" id="KW-0472">Membrane</keyword>
<dbReference type="Proteomes" id="UP001232148">
    <property type="component" value="Unassembled WGS sequence"/>
</dbReference>
<organism evidence="3 4">
    <name type="scientific">Colletotrichum zoysiae</name>
    <dbReference type="NCBI Taxonomy" id="1216348"/>
    <lineage>
        <taxon>Eukaryota</taxon>
        <taxon>Fungi</taxon>
        <taxon>Dikarya</taxon>
        <taxon>Ascomycota</taxon>
        <taxon>Pezizomycotina</taxon>
        <taxon>Sordariomycetes</taxon>
        <taxon>Hypocreomycetidae</taxon>
        <taxon>Glomerellales</taxon>
        <taxon>Glomerellaceae</taxon>
        <taxon>Colletotrichum</taxon>
        <taxon>Colletotrichum graminicola species complex</taxon>
    </lineage>
</organism>
<keyword evidence="2" id="KW-1133">Transmembrane helix</keyword>
<keyword evidence="4" id="KW-1185">Reference proteome</keyword>
<sequence>MAPSPSFLACDGGYDWGSMQKRATQPRLITTPPAGALFSSRSILQRVPLPRPGHFPERALTSTQPAQILNPPSRSRSSRCWKTKTRSYLALYPFRNRPPAISLSLSLYLLLISFYIARRAYH</sequence>